<evidence type="ECO:0000313" key="1">
    <source>
        <dbReference type="EMBL" id="KAH0877865.1"/>
    </source>
</evidence>
<protein>
    <submittedName>
        <fullName evidence="1">Uncharacterized protein</fullName>
    </submittedName>
</protein>
<name>A0ABQ7ZC97_BRANA</name>
<comment type="caution">
    <text evidence="1">The sequence shown here is derived from an EMBL/GenBank/DDBJ whole genome shotgun (WGS) entry which is preliminary data.</text>
</comment>
<organism evidence="1 2">
    <name type="scientific">Brassica napus</name>
    <name type="common">Rape</name>
    <dbReference type="NCBI Taxonomy" id="3708"/>
    <lineage>
        <taxon>Eukaryota</taxon>
        <taxon>Viridiplantae</taxon>
        <taxon>Streptophyta</taxon>
        <taxon>Embryophyta</taxon>
        <taxon>Tracheophyta</taxon>
        <taxon>Spermatophyta</taxon>
        <taxon>Magnoliopsida</taxon>
        <taxon>eudicotyledons</taxon>
        <taxon>Gunneridae</taxon>
        <taxon>Pentapetalae</taxon>
        <taxon>rosids</taxon>
        <taxon>malvids</taxon>
        <taxon>Brassicales</taxon>
        <taxon>Brassicaceae</taxon>
        <taxon>Brassiceae</taxon>
        <taxon>Brassica</taxon>
    </lineage>
</organism>
<keyword evidence="2" id="KW-1185">Reference proteome</keyword>
<accession>A0ABQ7ZC97</accession>
<gene>
    <name evidence="1" type="ORF">HID58_065259</name>
</gene>
<sequence length="466" mass="52157">MLLEEALSSSLSSPQIEATASSMDSDAGSSLARRRYRPFSLFLYHSSPFVSFIDLLQICLLFLAPSVTAALVPDLTFEGCVCTALSRSPKTAILLDLFFSSSSWAMNFLPMGKTCSNLSCCERSFCVGVFRSSFARSTSLGCSELYSASSEANRLLSEDPKTNHLSTPLPFTVAKPGACSPFHSKTDSCDKRLNFGFIDTLWLRYGNIGVQSLLLATASAIPPNLVKRFYCYAGVKVARASSSNSLALHRQLFNETLYPSALRLLKLQSSSPINLSFVGMFIKTSSRQGRERSSSPFSFSQERIFPPQSLLLRGDLLPVLKIRKIYLYPSRLLSYVKVRWGPVDATILIGLRVEAWDSVATSHVTVTNRSLFAEFEVRYQSLIDRIASGNFDILHNALSNFHKFVSLSLFYVGLYAWELACWLAHRVLLEEHWDFWIVRFLVGRAGEYQEEVHVLKDGNEFAFKVF</sequence>
<evidence type="ECO:0000313" key="2">
    <source>
        <dbReference type="Proteomes" id="UP000824890"/>
    </source>
</evidence>
<proteinExistence type="predicted"/>
<dbReference type="EMBL" id="JAGKQM010000015">
    <property type="protein sequence ID" value="KAH0877865.1"/>
    <property type="molecule type" value="Genomic_DNA"/>
</dbReference>
<dbReference type="Proteomes" id="UP000824890">
    <property type="component" value="Unassembled WGS sequence"/>
</dbReference>
<reference evidence="1 2" key="1">
    <citation type="submission" date="2021-05" db="EMBL/GenBank/DDBJ databases">
        <title>Genome Assembly of Synthetic Allotetraploid Brassica napus Reveals Homoeologous Exchanges between Subgenomes.</title>
        <authorList>
            <person name="Davis J.T."/>
        </authorList>
    </citation>
    <scope>NUCLEOTIDE SEQUENCE [LARGE SCALE GENOMIC DNA]</scope>
    <source>
        <strain evidence="2">cv. Da-Ae</strain>
        <tissue evidence="1">Seedling</tissue>
    </source>
</reference>